<evidence type="ECO:0000313" key="3">
    <source>
        <dbReference type="Proteomes" id="UP000012040"/>
    </source>
</evidence>
<name>M4VML7_9BACT</name>
<dbReference type="HOGENOM" id="CLU_747351_0_0_7"/>
<sequence length="370" mass="40918">MKTHAKTNAKKLQIQPLQNQLLQIQPSAIFKKLIMAVLLSSSLFAQAQGHSSSLQMKEHPNMSNRYIVLDPNVELLEKQMKSDQAQGAVSIEMLMAAIKEGPGVGGGGFSYSRAAIQHIVNSVKLILNFLNEISEEEFQLLQSKWQKQYPSKAQLIQNILQIRLSPTEQTYANGLLGLEPLMADFRGSSETQGYVSLQKKLFDTFNNESDTSAVETITRIILHEVSHLYHIGIQNDEESFQLSRALAGNIIQANKNTLANCASTLQNSASYSRALNIETLQVVLAKSEAACCGGVEAIRLEEITTDNSEPRFAIHLALTGRQGYDRDQFGILGDSVCQKLKSKISSPLNWTLERNAAVVKSTYGYYCAGY</sequence>
<feature type="signal peptide" evidence="1">
    <location>
        <begin position="1"/>
        <end position="47"/>
    </location>
</feature>
<keyword evidence="3" id="KW-1185">Reference proteome</keyword>
<feature type="chain" id="PRO_5004060365" evidence="1">
    <location>
        <begin position="48"/>
        <end position="370"/>
    </location>
</feature>
<dbReference type="Proteomes" id="UP000012040">
    <property type="component" value="Chromosome"/>
</dbReference>
<accession>M4VML7</accession>
<protein>
    <submittedName>
        <fullName evidence="2">Uncharacterized protein</fullName>
    </submittedName>
</protein>
<dbReference type="EMBL" id="CP003537">
    <property type="protein sequence ID" value="AGH94329.1"/>
    <property type="molecule type" value="Genomic_DNA"/>
</dbReference>
<gene>
    <name evidence="2" type="ORF">A11Q_109</name>
</gene>
<evidence type="ECO:0000313" key="2">
    <source>
        <dbReference type="EMBL" id="AGH94329.1"/>
    </source>
</evidence>
<evidence type="ECO:0000256" key="1">
    <source>
        <dbReference type="SAM" id="SignalP"/>
    </source>
</evidence>
<dbReference type="AlphaFoldDB" id="M4VML7"/>
<dbReference type="RefSeq" id="WP_015468819.1">
    <property type="nucleotide sequence ID" value="NC_020813.1"/>
</dbReference>
<organism evidence="2 3">
    <name type="scientific">Pseudobdellovibrio exovorus JSS</name>
    <dbReference type="NCBI Taxonomy" id="1184267"/>
    <lineage>
        <taxon>Bacteria</taxon>
        <taxon>Pseudomonadati</taxon>
        <taxon>Bdellovibrionota</taxon>
        <taxon>Bdellovibrionia</taxon>
        <taxon>Bdellovibrionales</taxon>
        <taxon>Pseudobdellovibrionaceae</taxon>
        <taxon>Pseudobdellovibrio</taxon>
    </lineage>
</organism>
<reference evidence="2 3" key="1">
    <citation type="journal article" date="2013" name="ISME J.">
        <title>By their genes ye shall know them: genomic signatures of predatory bacteria.</title>
        <authorList>
            <person name="Pasternak Z."/>
            <person name="Pietrokovski S."/>
            <person name="Rotem O."/>
            <person name="Gophna U."/>
            <person name="Lurie-Weinberger M.N."/>
            <person name="Jurkevitch E."/>
        </authorList>
    </citation>
    <scope>NUCLEOTIDE SEQUENCE [LARGE SCALE GENOMIC DNA]</scope>
    <source>
        <strain evidence="2 3">JSS</strain>
    </source>
</reference>
<dbReference type="KEGG" id="bex:A11Q_109"/>
<keyword evidence="1" id="KW-0732">Signal</keyword>
<proteinExistence type="predicted"/>
<dbReference type="PATRIC" id="fig|1184267.3.peg.112"/>